<proteinExistence type="predicted"/>
<dbReference type="EMBL" id="MK072491">
    <property type="protein sequence ID" value="AYV86002.1"/>
    <property type="molecule type" value="Genomic_DNA"/>
</dbReference>
<dbReference type="InterPro" id="IPR004260">
    <property type="entry name" value="Pyr-dimer_DNA_glycosylase"/>
</dbReference>
<sequence length="268" mass="31384">MVNTFLLDEDFRRSASKLNSQRLGKQRVEAQQILTILENLSILAQLFNIPSLPQETYLPREMRAEWIKVVVTCFKNTKVSAIRYSSCGKIEALYSKSSFPRKIASNETLYLGTDGIFYLYKSNQCIASGNSSQFLLPGDRLITSSYMNHPIITAWLGYNNALKYYINCHIDEWISRGFQNTMCKHEIKEAIAKPFWSCLQMIKNHQSTLLERELERKEKYWYLHQREFIESWIEDPVRIAQFYAILATGNFTQETLLQYGKFHGFIWP</sequence>
<organism evidence="1">
    <name type="scientific">Solivirus sp</name>
    <dbReference type="NCBI Taxonomy" id="2487772"/>
    <lineage>
        <taxon>Viruses</taxon>
        <taxon>Pithoviruses</taxon>
    </lineage>
</organism>
<reference evidence="1" key="1">
    <citation type="submission" date="2018-10" db="EMBL/GenBank/DDBJ databases">
        <title>Hidden diversity of soil giant viruses.</title>
        <authorList>
            <person name="Schulz F."/>
            <person name="Alteio L."/>
            <person name="Goudeau D."/>
            <person name="Ryan E.M."/>
            <person name="Malmstrom R.R."/>
            <person name="Blanchard J."/>
            <person name="Woyke T."/>
        </authorList>
    </citation>
    <scope>NUCLEOTIDE SEQUENCE</scope>
    <source>
        <strain evidence="1">SOV1</strain>
    </source>
</reference>
<protein>
    <submittedName>
        <fullName evidence="1">Uncharacterized protein</fullName>
    </submittedName>
</protein>
<name>A0A3G5AFP9_9VIRU</name>
<accession>A0A3G5AFP9</accession>
<dbReference type="Pfam" id="PF03013">
    <property type="entry name" value="Pyr_excise"/>
    <property type="match status" value="1"/>
</dbReference>
<gene>
    <name evidence="1" type="ORF">Solivirus3_2</name>
</gene>
<evidence type="ECO:0000313" key="1">
    <source>
        <dbReference type="EMBL" id="AYV86002.1"/>
    </source>
</evidence>